<dbReference type="RefSeq" id="XP_024893460.1">
    <property type="nucleotide sequence ID" value="XM_025037692.1"/>
</dbReference>
<organism evidence="3 4">
    <name type="scientific">Temnothorax curvispinosus</name>
    <dbReference type="NCBI Taxonomy" id="300111"/>
    <lineage>
        <taxon>Eukaryota</taxon>
        <taxon>Metazoa</taxon>
        <taxon>Ecdysozoa</taxon>
        <taxon>Arthropoda</taxon>
        <taxon>Hexapoda</taxon>
        <taxon>Insecta</taxon>
        <taxon>Pterygota</taxon>
        <taxon>Neoptera</taxon>
        <taxon>Endopterygota</taxon>
        <taxon>Hymenoptera</taxon>
        <taxon>Apocrita</taxon>
        <taxon>Aculeata</taxon>
        <taxon>Formicoidea</taxon>
        <taxon>Formicidae</taxon>
        <taxon>Myrmicinae</taxon>
        <taxon>Temnothorax</taxon>
    </lineage>
</organism>
<keyword evidence="3" id="KW-1185">Reference proteome</keyword>
<keyword evidence="2" id="KW-0677">Repeat</keyword>
<dbReference type="InterPro" id="IPR032675">
    <property type="entry name" value="LRR_dom_sf"/>
</dbReference>
<dbReference type="PANTHER" id="PTHR24366">
    <property type="entry name" value="IG(IMMUNOGLOBULIN) AND LRR(LEUCINE RICH REPEAT) DOMAINS"/>
    <property type="match status" value="1"/>
</dbReference>
<dbReference type="Pfam" id="PF00560">
    <property type="entry name" value="LRR_1"/>
    <property type="match status" value="1"/>
</dbReference>
<name>A0A6J1RL48_9HYME</name>
<evidence type="ECO:0000313" key="3">
    <source>
        <dbReference type="Proteomes" id="UP000504618"/>
    </source>
</evidence>
<dbReference type="Gene3D" id="3.80.10.10">
    <property type="entry name" value="Ribonuclease Inhibitor"/>
    <property type="match status" value="1"/>
</dbReference>
<evidence type="ECO:0000256" key="2">
    <source>
        <dbReference type="ARBA" id="ARBA00022737"/>
    </source>
</evidence>
<dbReference type="InterPro" id="IPR003591">
    <property type="entry name" value="Leu-rich_rpt_typical-subtyp"/>
</dbReference>
<dbReference type="InterPro" id="IPR001611">
    <property type="entry name" value="Leu-rich_rpt"/>
</dbReference>
<evidence type="ECO:0000313" key="4">
    <source>
        <dbReference type="RefSeq" id="XP_024893460.1"/>
    </source>
</evidence>
<dbReference type="SUPFAM" id="SSF52058">
    <property type="entry name" value="L domain-like"/>
    <property type="match status" value="1"/>
</dbReference>
<proteinExistence type="predicted"/>
<dbReference type="SMART" id="SM00369">
    <property type="entry name" value="LRR_TYP"/>
    <property type="match status" value="3"/>
</dbReference>
<protein>
    <submittedName>
        <fullName evidence="4">Reticulon-4 receptor-like 1</fullName>
    </submittedName>
</protein>
<dbReference type="OrthoDB" id="676979at2759"/>
<dbReference type="AlphaFoldDB" id="A0A6J1RL48"/>
<feature type="non-terminal residue" evidence="4">
    <location>
        <position position="1"/>
    </location>
</feature>
<accession>A0A6J1RL48</accession>
<dbReference type="Pfam" id="PF13855">
    <property type="entry name" value="LRR_8"/>
    <property type="match status" value="1"/>
</dbReference>
<reference evidence="4" key="1">
    <citation type="submission" date="2025-08" db="UniProtKB">
        <authorList>
            <consortium name="RefSeq"/>
        </authorList>
    </citation>
    <scope>IDENTIFICATION</scope>
    <source>
        <tissue evidence="4">Whole body</tissue>
    </source>
</reference>
<dbReference type="Proteomes" id="UP000504618">
    <property type="component" value="Unplaced"/>
</dbReference>
<sequence length="103" mass="11955">LKRLYLQQNEISALEPDTFRDLSQLELLRLYGNKLSHIVVGTFAGLSNLKDIMMSNNNIQTVDIGTFADLVKLRHLYFDGYFGDNFTEIRKELSGLPYFKFYP</sequence>
<evidence type="ECO:0000256" key="1">
    <source>
        <dbReference type="ARBA" id="ARBA00022614"/>
    </source>
</evidence>
<gene>
    <name evidence="4" type="primary">LOC112468491</name>
</gene>
<keyword evidence="1" id="KW-0433">Leucine-rich repeat</keyword>
<dbReference type="GeneID" id="112468491"/>